<evidence type="ECO:0000256" key="6">
    <source>
        <dbReference type="ARBA" id="ARBA00022617"/>
    </source>
</evidence>
<evidence type="ECO:0000256" key="1">
    <source>
        <dbReference type="ARBA" id="ARBA00001971"/>
    </source>
</evidence>
<dbReference type="GO" id="GO:0005506">
    <property type="term" value="F:iron ion binding"/>
    <property type="evidence" value="ECO:0007669"/>
    <property type="project" value="InterPro"/>
</dbReference>
<comment type="subcellular location">
    <subcellularLocation>
        <location evidence="3">Endoplasmic reticulum membrane</location>
        <topology evidence="3">Peripheral membrane protein</topology>
    </subcellularLocation>
    <subcellularLocation>
        <location evidence="2">Microsome membrane</location>
        <topology evidence="2">Peripheral membrane protein</topology>
    </subcellularLocation>
</comment>
<keyword evidence="17" id="KW-1133">Transmembrane helix</keyword>
<evidence type="ECO:0000256" key="8">
    <source>
        <dbReference type="ARBA" id="ARBA00022824"/>
    </source>
</evidence>
<keyword evidence="13 17" id="KW-0472">Membrane</keyword>
<dbReference type="OrthoDB" id="2789670at2759"/>
<dbReference type="CDD" id="cd11056">
    <property type="entry name" value="CYP6-like"/>
    <property type="match status" value="1"/>
</dbReference>
<dbReference type="PANTHER" id="PTHR24292">
    <property type="entry name" value="CYTOCHROME P450"/>
    <property type="match status" value="1"/>
</dbReference>
<keyword evidence="19" id="KW-1185">Reference proteome</keyword>
<reference evidence="18" key="2">
    <citation type="submission" date="2022-10" db="EMBL/GenBank/DDBJ databases">
        <authorList>
            <consortium name="ENA_rothamsted_submissions"/>
            <consortium name="culmorum"/>
            <person name="King R."/>
        </authorList>
    </citation>
    <scope>NUCLEOTIDE SEQUENCE</scope>
</reference>
<dbReference type="InterPro" id="IPR002401">
    <property type="entry name" value="Cyt_P450_E_grp-I"/>
</dbReference>
<feature type="binding site" description="axial binding residue" evidence="15">
    <location>
        <position position="448"/>
    </location>
    <ligand>
        <name>heme</name>
        <dbReference type="ChEBI" id="CHEBI:30413"/>
    </ligand>
    <ligandPart>
        <name>Fe</name>
        <dbReference type="ChEBI" id="CHEBI:18248"/>
    </ligandPart>
</feature>
<sequence>MALIIVFISLVIILAVLLYILLKRQKQYWRKLNIVGPKPHLLFGDYKDVILRHITHFEFHEEVYKAYPKEKVVGLYRFNTPVLLLRDLDIIQHVFIRGFDSFINRGIEFGNNNRNANLAVSTDDTWRMLRTRFSPIFTSGKLKNMVYLMERCGDKMLKELDSQKLSSMDLNVQEIAMRYTSGAISACAFGIDMDKPDEKLLKLEKMLFKNYLALELFYICPNLLKKLGFNAAPKFISNYFQDLVKLVNMQRNGKPSGRKDLMDLILEMKNFSEKIKGGQKNGNKDDEPKVLQITDELIAAQAMIFYAAGYDTTANTLSHMLYELAKHQDIQEKLYEEIKKTLEENNGELSLETLKQMSYMDQVFSETLRMYAIADVQRKVSAKSCRIPGVDINLKRDALMFVSVRGIHYDEEYYPEPYKFDPTRFSQENVKSRHPCAYLPFGLGPRNCIGMRFAKIQSKVFLVKFLNNYKVEPAAATKKLKFDPMKITLSVAEGLPLKVIRRNK</sequence>
<evidence type="ECO:0000256" key="15">
    <source>
        <dbReference type="PIRSR" id="PIRSR602401-1"/>
    </source>
</evidence>
<keyword evidence="12 16" id="KW-0503">Monooxygenase</keyword>
<keyword evidence="8" id="KW-0256">Endoplasmic reticulum</keyword>
<keyword evidence="9" id="KW-0492">Microsome</keyword>
<keyword evidence="6 15" id="KW-0349">Heme</keyword>
<evidence type="ECO:0000313" key="19">
    <source>
        <dbReference type="Proteomes" id="UP001153714"/>
    </source>
</evidence>
<dbReference type="InterPro" id="IPR050476">
    <property type="entry name" value="Insect_CytP450_Detox"/>
</dbReference>
<dbReference type="PANTHER" id="PTHR24292:SF104">
    <property type="entry name" value="CYTOCHROME P450 308A1-RELATED"/>
    <property type="match status" value="1"/>
</dbReference>
<dbReference type="InterPro" id="IPR017972">
    <property type="entry name" value="Cyt_P450_CS"/>
</dbReference>
<dbReference type="AlphaFoldDB" id="A0A9N9R401"/>
<keyword evidence="7 15" id="KW-0479">Metal-binding</keyword>
<dbReference type="EMBL" id="OU893351">
    <property type="protein sequence ID" value="CAG9789583.1"/>
    <property type="molecule type" value="Genomic_DNA"/>
</dbReference>
<dbReference type="GO" id="GO:0005789">
    <property type="term" value="C:endoplasmic reticulum membrane"/>
    <property type="evidence" value="ECO:0007669"/>
    <property type="project" value="UniProtKB-SubCell"/>
</dbReference>
<keyword evidence="11 15" id="KW-0408">Iron</keyword>
<dbReference type="EC" id="1.14.14.1" evidence="5"/>
<evidence type="ECO:0000256" key="17">
    <source>
        <dbReference type="SAM" id="Phobius"/>
    </source>
</evidence>
<evidence type="ECO:0000256" key="4">
    <source>
        <dbReference type="ARBA" id="ARBA00010617"/>
    </source>
</evidence>
<comment type="similarity">
    <text evidence="4 16">Belongs to the cytochrome P450 family.</text>
</comment>
<protein>
    <recommendedName>
        <fullName evidence="5">unspecific monooxygenase</fullName>
        <ecNumber evidence="5">1.14.14.1</ecNumber>
    </recommendedName>
</protein>
<keyword evidence="10 16" id="KW-0560">Oxidoreductase</keyword>
<evidence type="ECO:0000256" key="11">
    <source>
        <dbReference type="ARBA" id="ARBA00023004"/>
    </source>
</evidence>
<evidence type="ECO:0000256" key="16">
    <source>
        <dbReference type="RuleBase" id="RU000461"/>
    </source>
</evidence>
<dbReference type="GO" id="GO:0016712">
    <property type="term" value="F:oxidoreductase activity, acting on paired donors, with incorporation or reduction of molecular oxygen, reduced flavin or flavoprotein as one donor, and incorporation of one atom of oxygen"/>
    <property type="evidence" value="ECO:0007669"/>
    <property type="project" value="UniProtKB-EC"/>
</dbReference>
<dbReference type="PRINTS" id="PR00385">
    <property type="entry name" value="P450"/>
</dbReference>
<evidence type="ECO:0000256" key="9">
    <source>
        <dbReference type="ARBA" id="ARBA00022848"/>
    </source>
</evidence>
<evidence type="ECO:0000256" key="5">
    <source>
        <dbReference type="ARBA" id="ARBA00012109"/>
    </source>
</evidence>
<accession>A0A9N9R401</accession>
<reference evidence="18" key="1">
    <citation type="submission" date="2021-12" db="EMBL/GenBank/DDBJ databases">
        <authorList>
            <person name="King R."/>
        </authorList>
    </citation>
    <scope>NUCLEOTIDE SEQUENCE</scope>
</reference>
<comment type="cofactor">
    <cofactor evidence="1 15">
        <name>heme</name>
        <dbReference type="ChEBI" id="CHEBI:30413"/>
    </cofactor>
</comment>
<evidence type="ECO:0000313" key="18">
    <source>
        <dbReference type="EMBL" id="CAG9789583.1"/>
    </source>
</evidence>
<dbReference type="PRINTS" id="PR00463">
    <property type="entry name" value="EP450I"/>
</dbReference>
<feature type="transmembrane region" description="Helical" evidence="17">
    <location>
        <begin position="6"/>
        <end position="22"/>
    </location>
</feature>
<evidence type="ECO:0000256" key="12">
    <source>
        <dbReference type="ARBA" id="ARBA00023033"/>
    </source>
</evidence>
<evidence type="ECO:0000256" key="13">
    <source>
        <dbReference type="ARBA" id="ARBA00023136"/>
    </source>
</evidence>
<evidence type="ECO:0000256" key="3">
    <source>
        <dbReference type="ARBA" id="ARBA00004406"/>
    </source>
</evidence>
<comment type="catalytic activity">
    <reaction evidence="14">
        <text>an organic molecule + reduced [NADPH--hemoprotein reductase] + O2 = an alcohol + oxidized [NADPH--hemoprotein reductase] + H2O + H(+)</text>
        <dbReference type="Rhea" id="RHEA:17149"/>
        <dbReference type="Rhea" id="RHEA-COMP:11964"/>
        <dbReference type="Rhea" id="RHEA-COMP:11965"/>
        <dbReference type="ChEBI" id="CHEBI:15377"/>
        <dbReference type="ChEBI" id="CHEBI:15378"/>
        <dbReference type="ChEBI" id="CHEBI:15379"/>
        <dbReference type="ChEBI" id="CHEBI:30879"/>
        <dbReference type="ChEBI" id="CHEBI:57618"/>
        <dbReference type="ChEBI" id="CHEBI:58210"/>
        <dbReference type="ChEBI" id="CHEBI:142491"/>
        <dbReference type="EC" id="1.14.14.1"/>
    </reaction>
</comment>
<keyword evidence="17" id="KW-0812">Transmembrane</keyword>
<dbReference type="GO" id="GO:0020037">
    <property type="term" value="F:heme binding"/>
    <property type="evidence" value="ECO:0007669"/>
    <property type="project" value="InterPro"/>
</dbReference>
<dbReference type="Pfam" id="PF00067">
    <property type="entry name" value="p450"/>
    <property type="match status" value="1"/>
</dbReference>
<gene>
    <name evidence="18" type="ORF">DIATSA_LOCUS7302</name>
</gene>
<proteinExistence type="inferred from homology"/>
<dbReference type="InterPro" id="IPR001128">
    <property type="entry name" value="Cyt_P450"/>
</dbReference>
<evidence type="ECO:0000256" key="14">
    <source>
        <dbReference type="ARBA" id="ARBA00047827"/>
    </source>
</evidence>
<dbReference type="FunFam" id="1.10.630.10:FF:000042">
    <property type="entry name" value="Cytochrome P450"/>
    <property type="match status" value="1"/>
</dbReference>
<dbReference type="InterPro" id="IPR036396">
    <property type="entry name" value="Cyt_P450_sf"/>
</dbReference>
<dbReference type="SUPFAM" id="SSF48264">
    <property type="entry name" value="Cytochrome P450"/>
    <property type="match status" value="1"/>
</dbReference>
<evidence type="ECO:0000256" key="10">
    <source>
        <dbReference type="ARBA" id="ARBA00023002"/>
    </source>
</evidence>
<dbReference type="Proteomes" id="UP001153714">
    <property type="component" value="Chromosome 20"/>
</dbReference>
<name>A0A9N9R401_9NEOP</name>
<evidence type="ECO:0000256" key="2">
    <source>
        <dbReference type="ARBA" id="ARBA00004174"/>
    </source>
</evidence>
<organism evidence="18 19">
    <name type="scientific">Diatraea saccharalis</name>
    <name type="common">sugarcane borer</name>
    <dbReference type="NCBI Taxonomy" id="40085"/>
    <lineage>
        <taxon>Eukaryota</taxon>
        <taxon>Metazoa</taxon>
        <taxon>Ecdysozoa</taxon>
        <taxon>Arthropoda</taxon>
        <taxon>Hexapoda</taxon>
        <taxon>Insecta</taxon>
        <taxon>Pterygota</taxon>
        <taxon>Neoptera</taxon>
        <taxon>Endopterygota</taxon>
        <taxon>Lepidoptera</taxon>
        <taxon>Glossata</taxon>
        <taxon>Ditrysia</taxon>
        <taxon>Pyraloidea</taxon>
        <taxon>Crambidae</taxon>
        <taxon>Crambinae</taxon>
        <taxon>Diatraea</taxon>
    </lineage>
</organism>
<dbReference type="PROSITE" id="PS00086">
    <property type="entry name" value="CYTOCHROME_P450"/>
    <property type="match status" value="1"/>
</dbReference>
<evidence type="ECO:0000256" key="7">
    <source>
        <dbReference type="ARBA" id="ARBA00022723"/>
    </source>
</evidence>
<dbReference type="Gene3D" id="1.10.630.10">
    <property type="entry name" value="Cytochrome P450"/>
    <property type="match status" value="1"/>
</dbReference>